<dbReference type="STRING" id="572546.Arcpr_0962"/>
<feature type="domain" description="Metallo-beta-lactamase" evidence="1">
    <location>
        <begin position="30"/>
        <end position="81"/>
    </location>
</feature>
<protein>
    <submittedName>
        <fullName evidence="2">Beta-lactamase domain protein</fullName>
    </submittedName>
</protein>
<dbReference type="GeneID" id="8739630"/>
<dbReference type="OrthoDB" id="7773at2157"/>
<dbReference type="InterPro" id="IPR041712">
    <property type="entry name" value="DHPS-like_MBL-fold"/>
</dbReference>
<dbReference type="RefSeq" id="WP_012940359.1">
    <property type="nucleotide sequence ID" value="NC_013741.1"/>
</dbReference>
<name>D2RI98_ARCPA</name>
<dbReference type="HOGENOM" id="CLU_036012_1_0_2"/>
<dbReference type="InterPro" id="IPR001279">
    <property type="entry name" value="Metallo-B-lactamas"/>
</dbReference>
<accession>D2RI98</accession>
<dbReference type="EMBL" id="CP001857">
    <property type="protein sequence ID" value="ADB58023.1"/>
    <property type="molecule type" value="Genomic_DNA"/>
</dbReference>
<dbReference type="PaxDb" id="572546-Arcpr_0962"/>
<dbReference type="SUPFAM" id="SSF56281">
    <property type="entry name" value="Metallo-hydrolase/oxidoreductase"/>
    <property type="match status" value="1"/>
</dbReference>
<dbReference type="PANTHER" id="PTHR13754:SF13">
    <property type="entry name" value="METALLO-BETA-LACTAMASE SUPERFAMILY PROTEIN (AFU_ORTHOLOGUE AFUA_3G07630)"/>
    <property type="match status" value="1"/>
</dbReference>
<dbReference type="InterPro" id="IPR036866">
    <property type="entry name" value="RibonucZ/Hydroxyglut_hydro"/>
</dbReference>
<dbReference type="Proteomes" id="UP000001901">
    <property type="component" value="Chromosome"/>
</dbReference>
<dbReference type="GO" id="GO:0016740">
    <property type="term" value="F:transferase activity"/>
    <property type="evidence" value="ECO:0007669"/>
    <property type="project" value="TreeGrafter"/>
</dbReference>
<dbReference type="Pfam" id="PF00753">
    <property type="entry name" value="Lactamase_B"/>
    <property type="match status" value="1"/>
</dbReference>
<proteinExistence type="predicted"/>
<dbReference type="PANTHER" id="PTHR13754">
    <property type="entry name" value="METALLO-BETA-LACTAMASE SUPERFAMILY PROTEIN"/>
    <property type="match status" value="1"/>
</dbReference>
<dbReference type="eggNOG" id="arCOG00503">
    <property type="taxonomic scope" value="Archaea"/>
</dbReference>
<evidence type="ECO:0000313" key="2">
    <source>
        <dbReference type="EMBL" id="ADB58023.1"/>
    </source>
</evidence>
<organism evidence="2 3">
    <name type="scientific">Archaeoglobus profundus (strain DSM 5631 / JCM 9629 / NBRC 100127 / Av18)</name>
    <dbReference type="NCBI Taxonomy" id="572546"/>
    <lineage>
        <taxon>Archaea</taxon>
        <taxon>Methanobacteriati</taxon>
        <taxon>Methanobacteriota</taxon>
        <taxon>Archaeoglobi</taxon>
        <taxon>Archaeoglobales</taxon>
        <taxon>Archaeoglobaceae</taxon>
        <taxon>Archaeoglobus</taxon>
    </lineage>
</organism>
<gene>
    <name evidence="2" type="ordered locus">Arcpr_0962</name>
</gene>
<dbReference type="Gene3D" id="3.60.15.10">
    <property type="entry name" value="Ribonuclease Z/Hydroxyacylglutathione hydrolase-like"/>
    <property type="match status" value="1"/>
</dbReference>
<evidence type="ECO:0000313" key="3">
    <source>
        <dbReference type="Proteomes" id="UP000001901"/>
    </source>
</evidence>
<dbReference type="InterPro" id="IPR052926">
    <property type="entry name" value="Metallo-beta-lactamase_dom"/>
</dbReference>
<sequence length="210" mass="23364">MKITVVYDNEAKSPFIADWGFSCLIESRIRVLFDTGASPEILSHNLSLIGVDDFDYVVLSHEHYDHVGGLSAVIEKTSYVLALKTFSRRLKGFISSKAELIEVVEPIEFENFVTTGSLGRIVKEQSLVVKTSKGNFVITGCSHPGLDKILRKAEEFGDVFGVMGGFHGFSKLEILQSYDLVIPCHCTAYKREILKMRNAKPCFAGCSFEL</sequence>
<dbReference type="KEGG" id="apo:Arcpr_0962"/>
<dbReference type="AlphaFoldDB" id="D2RI98"/>
<keyword evidence="3" id="KW-1185">Reference proteome</keyword>
<dbReference type="CDD" id="cd07713">
    <property type="entry name" value="DHPS-like_MBL-fold"/>
    <property type="match status" value="1"/>
</dbReference>
<reference evidence="2 3" key="1">
    <citation type="journal article" date="2010" name="Stand. Genomic Sci.">
        <title>Complete genome sequence of Archaeoglobus profundus type strain (AV18).</title>
        <authorList>
            <person name="von Jan M."/>
            <person name="Lapidus A."/>
            <person name="Del Rio T.G."/>
            <person name="Copeland A."/>
            <person name="Tice H."/>
            <person name="Cheng J.F."/>
            <person name="Lucas S."/>
            <person name="Chen F."/>
            <person name="Nolan M."/>
            <person name="Goodwin L."/>
            <person name="Han C."/>
            <person name="Pitluck S."/>
            <person name="Liolios K."/>
            <person name="Ivanova N."/>
            <person name="Mavromatis K."/>
            <person name="Ovchinnikova G."/>
            <person name="Chertkov O."/>
            <person name="Pati A."/>
            <person name="Chen A."/>
            <person name="Palaniappan K."/>
            <person name="Land M."/>
            <person name="Hauser L."/>
            <person name="Chang Y.J."/>
            <person name="Jeffries C.D."/>
            <person name="Saunders E."/>
            <person name="Brettin T."/>
            <person name="Detter J.C."/>
            <person name="Chain P."/>
            <person name="Eichinger K."/>
            <person name="Huber H."/>
            <person name="Spring S."/>
            <person name="Rohde M."/>
            <person name="Goker M."/>
            <person name="Wirth R."/>
            <person name="Woyke T."/>
            <person name="Bristow J."/>
            <person name="Eisen J.A."/>
            <person name="Markowitz V."/>
            <person name="Hugenholtz P."/>
            <person name="Kyrpides N.C."/>
            <person name="Klenk H.P."/>
        </authorList>
    </citation>
    <scope>NUCLEOTIDE SEQUENCE [LARGE SCALE GENOMIC DNA]</scope>
    <source>
        <strain evidence="3">DSM 5631 / JCM 9629 / NBRC 100127 / Av18</strain>
    </source>
</reference>
<evidence type="ECO:0000259" key="1">
    <source>
        <dbReference type="Pfam" id="PF00753"/>
    </source>
</evidence>